<evidence type="ECO:0000313" key="2">
    <source>
        <dbReference type="EMBL" id="KAK3392712.1"/>
    </source>
</evidence>
<dbReference type="GO" id="GO:0016791">
    <property type="term" value="F:phosphatase activity"/>
    <property type="evidence" value="ECO:0007669"/>
    <property type="project" value="UniProtKB-ARBA"/>
</dbReference>
<dbReference type="NCBIfam" id="TIGR01509">
    <property type="entry name" value="HAD-SF-IA-v3"/>
    <property type="match status" value="1"/>
</dbReference>
<dbReference type="InterPro" id="IPR023214">
    <property type="entry name" value="HAD_sf"/>
</dbReference>
<dbReference type="PRINTS" id="PR00413">
    <property type="entry name" value="HADHALOGNASE"/>
</dbReference>
<reference evidence="2" key="1">
    <citation type="journal article" date="2023" name="Mol. Phylogenet. Evol.">
        <title>Genome-scale phylogeny and comparative genomics of the fungal order Sordariales.</title>
        <authorList>
            <person name="Hensen N."/>
            <person name="Bonometti L."/>
            <person name="Westerberg I."/>
            <person name="Brannstrom I.O."/>
            <person name="Guillou S."/>
            <person name="Cros-Aarteil S."/>
            <person name="Calhoun S."/>
            <person name="Haridas S."/>
            <person name="Kuo A."/>
            <person name="Mondo S."/>
            <person name="Pangilinan J."/>
            <person name="Riley R."/>
            <person name="LaButti K."/>
            <person name="Andreopoulos B."/>
            <person name="Lipzen A."/>
            <person name="Chen C."/>
            <person name="Yan M."/>
            <person name="Daum C."/>
            <person name="Ng V."/>
            <person name="Clum A."/>
            <person name="Steindorff A."/>
            <person name="Ohm R.A."/>
            <person name="Martin F."/>
            <person name="Silar P."/>
            <person name="Natvig D.O."/>
            <person name="Lalanne C."/>
            <person name="Gautier V."/>
            <person name="Ament-Velasquez S.L."/>
            <person name="Kruys A."/>
            <person name="Hutchinson M.I."/>
            <person name="Powell A.J."/>
            <person name="Barry K."/>
            <person name="Miller A.N."/>
            <person name="Grigoriev I.V."/>
            <person name="Debuchy R."/>
            <person name="Gladieux P."/>
            <person name="Hiltunen Thoren M."/>
            <person name="Johannesson H."/>
        </authorList>
    </citation>
    <scope>NUCLEOTIDE SEQUENCE</scope>
    <source>
        <strain evidence="2">CBS 232.78</strain>
    </source>
</reference>
<dbReference type="InterPro" id="IPR006439">
    <property type="entry name" value="HAD-SF_hydro_IA"/>
</dbReference>
<evidence type="ECO:0000313" key="3">
    <source>
        <dbReference type="Proteomes" id="UP001285441"/>
    </source>
</evidence>
<proteinExistence type="predicted"/>
<organism evidence="2 3">
    <name type="scientific">Podospora didyma</name>
    <dbReference type="NCBI Taxonomy" id="330526"/>
    <lineage>
        <taxon>Eukaryota</taxon>
        <taxon>Fungi</taxon>
        <taxon>Dikarya</taxon>
        <taxon>Ascomycota</taxon>
        <taxon>Pezizomycotina</taxon>
        <taxon>Sordariomycetes</taxon>
        <taxon>Sordariomycetidae</taxon>
        <taxon>Sordariales</taxon>
        <taxon>Podosporaceae</taxon>
        <taxon>Podospora</taxon>
    </lineage>
</organism>
<dbReference type="Gene3D" id="1.10.150.240">
    <property type="entry name" value="Putative phosphatase, domain 2"/>
    <property type="match status" value="1"/>
</dbReference>
<sequence length="547" mass="60457">MARRYDAVVFDLGDVLFHWDPSVVTALPKTKFRAMMTTTIWSDFDRGFLSAEEAYKLLAKEVNTTPELVREALEQAQKTLYPDPEMTNLILKLGSARMWPGQPRVHVFGLSNITKVHFESTQKAEFPWHLFDRIVTSCGTGMRKPGLGIYQFLLREAGIDPSRTIFLDDKAENVFAARSLGLRGELVGRLGPERSKLVALMTNLLLPNTTAIRAEGFLRSRAGRHFSEMDGGGIINDNFSQLLIYGLTGLEELICLGWPTGSYSPALPPTPPATVHGSIADSDSDGVLTPPISDDERQQATLSNSDLWNYYAAPHPQHATSSFPPDADTTSIAYLSLAEPHLRALPSPALVLNAMLSNINGDGIMQVYFDSSRPRVCPVVCVNMLRLFSMFSTTSIDTSPGLAPTIDFVVSSLANRAYIYGCRYYIPDAFLYFCALLHSECKPTAPVLWQRLDAHMRPTLVEQLGTLAEGDNAMALAMRIRACQVAGVDKAMVMNEFEQLLRLQNAEDGGWPAGCFCKFGKTGKDVGNRGLTTAVVWRVLKEYDGWQ</sequence>
<dbReference type="InterPro" id="IPR023198">
    <property type="entry name" value="PGP-like_dom2"/>
</dbReference>
<dbReference type="PANTHER" id="PTHR43611:SF3">
    <property type="entry name" value="FLAVIN MONONUCLEOTIDE HYDROLASE 1, CHLOROPLATIC"/>
    <property type="match status" value="1"/>
</dbReference>
<gene>
    <name evidence="2" type="ORF">B0H63DRAFT_530126</name>
</gene>
<dbReference type="CDD" id="cd02603">
    <property type="entry name" value="HAD_sEH-N_like"/>
    <property type="match status" value="1"/>
</dbReference>
<feature type="region of interest" description="Disordered" evidence="1">
    <location>
        <begin position="268"/>
        <end position="296"/>
    </location>
</feature>
<accession>A0AAE0P3L2</accession>
<dbReference type="SUPFAM" id="SSF56784">
    <property type="entry name" value="HAD-like"/>
    <property type="match status" value="1"/>
</dbReference>
<dbReference type="Proteomes" id="UP001285441">
    <property type="component" value="Unassembled WGS sequence"/>
</dbReference>
<reference evidence="2" key="2">
    <citation type="submission" date="2023-06" db="EMBL/GenBank/DDBJ databases">
        <authorList>
            <consortium name="Lawrence Berkeley National Laboratory"/>
            <person name="Haridas S."/>
            <person name="Hensen N."/>
            <person name="Bonometti L."/>
            <person name="Westerberg I."/>
            <person name="Brannstrom I.O."/>
            <person name="Guillou S."/>
            <person name="Cros-Aarteil S."/>
            <person name="Calhoun S."/>
            <person name="Kuo A."/>
            <person name="Mondo S."/>
            <person name="Pangilinan J."/>
            <person name="Riley R."/>
            <person name="LaButti K."/>
            <person name="Andreopoulos B."/>
            <person name="Lipzen A."/>
            <person name="Chen C."/>
            <person name="Yanf M."/>
            <person name="Daum C."/>
            <person name="Ng V."/>
            <person name="Clum A."/>
            <person name="Steindorff A."/>
            <person name="Ohm R."/>
            <person name="Martin F."/>
            <person name="Silar P."/>
            <person name="Natvig D."/>
            <person name="Lalanne C."/>
            <person name="Gautier V."/>
            <person name="Ament-velasquez S.L."/>
            <person name="Kruys A."/>
            <person name="Hutchinson M.I."/>
            <person name="Powell A.J."/>
            <person name="Barry K."/>
            <person name="Miller A.N."/>
            <person name="Grigoriev I.V."/>
            <person name="Debuchy R."/>
            <person name="Gladieux P."/>
            <person name="Thoren M.H."/>
            <person name="Johannesson H."/>
        </authorList>
    </citation>
    <scope>NUCLEOTIDE SEQUENCE</scope>
    <source>
        <strain evidence="2">CBS 232.78</strain>
    </source>
</reference>
<dbReference type="AlphaFoldDB" id="A0AAE0P3L2"/>
<dbReference type="InterPro" id="IPR036412">
    <property type="entry name" value="HAD-like_sf"/>
</dbReference>
<evidence type="ECO:0000256" key="1">
    <source>
        <dbReference type="SAM" id="MobiDB-lite"/>
    </source>
</evidence>
<name>A0AAE0P3L2_9PEZI</name>
<dbReference type="EMBL" id="JAULSW010000001">
    <property type="protein sequence ID" value="KAK3392712.1"/>
    <property type="molecule type" value="Genomic_DNA"/>
</dbReference>
<keyword evidence="3" id="KW-1185">Reference proteome</keyword>
<comment type="caution">
    <text evidence="2">The sequence shown here is derived from an EMBL/GenBank/DDBJ whole genome shotgun (WGS) entry which is preliminary data.</text>
</comment>
<protein>
    <submittedName>
        <fullName evidence="2">HAD-like domain-containing protein</fullName>
    </submittedName>
</protein>
<dbReference type="Gene3D" id="3.40.50.1000">
    <property type="entry name" value="HAD superfamily/HAD-like"/>
    <property type="match status" value="1"/>
</dbReference>
<dbReference type="PANTHER" id="PTHR43611">
    <property type="entry name" value="ALPHA-D-GLUCOSE 1-PHOSPHATE PHOSPHATASE"/>
    <property type="match status" value="1"/>
</dbReference>